<keyword evidence="4" id="KW-1185">Reference proteome</keyword>
<dbReference type="EMBL" id="PQFF01000109">
    <property type="protein sequence ID" value="RHZ81816.1"/>
    <property type="molecule type" value="Genomic_DNA"/>
</dbReference>
<organism evidence="3 4">
    <name type="scientific">Diversispora epigaea</name>
    <dbReference type="NCBI Taxonomy" id="1348612"/>
    <lineage>
        <taxon>Eukaryota</taxon>
        <taxon>Fungi</taxon>
        <taxon>Fungi incertae sedis</taxon>
        <taxon>Mucoromycota</taxon>
        <taxon>Glomeromycotina</taxon>
        <taxon>Glomeromycetes</taxon>
        <taxon>Diversisporales</taxon>
        <taxon>Diversisporaceae</taxon>
        <taxon>Diversispora</taxon>
    </lineage>
</organism>
<comment type="caution">
    <text evidence="3">The sequence shown here is derived from an EMBL/GenBank/DDBJ whole genome shotgun (WGS) entry which is preliminary data.</text>
</comment>
<dbReference type="AlphaFoldDB" id="A0A397J713"/>
<dbReference type="Gene3D" id="1.25.40.10">
    <property type="entry name" value="Tetratricopeptide repeat domain"/>
    <property type="match status" value="4"/>
</dbReference>
<dbReference type="SMART" id="SM00671">
    <property type="entry name" value="SEL1"/>
    <property type="match status" value="9"/>
</dbReference>
<dbReference type="GO" id="GO:0004672">
    <property type="term" value="F:protein kinase activity"/>
    <property type="evidence" value="ECO:0007669"/>
    <property type="project" value="InterPro"/>
</dbReference>
<gene>
    <name evidence="3" type="ORF">Glove_117g443</name>
</gene>
<dbReference type="InterPro" id="IPR000719">
    <property type="entry name" value="Prot_kinase_dom"/>
</dbReference>
<dbReference type="Proteomes" id="UP000266861">
    <property type="component" value="Unassembled WGS sequence"/>
</dbReference>
<dbReference type="InterPro" id="IPR011990">
    <property type="entry name" value="TPR-like_helical_dom_sf"/>
</dbReference>
<proteinExistence type="inferred from homology"/>
<dbReference type="InterPro" id="IPR050767">
    <property type="entry name" value="Sel1_AlgK"/>
</dbReference>
<sequence>MAYSNNNKQGYNSMKKFLIIRILEISRRENDDAHAQFKLGDCYLHGIGTTRDEEKAFQWYLKSVEGGNSDGQQNLGYCHEKGIETTKDEGKAFQWYLKSAEGGNHMGQLNLGNCYFNGTGTIKDEEKAFQWYLKSAEGGNSNGQQNLGYCYKKGIVTTKDEEKIFKWYMKSAEGGNLTGQNNLGCCYEKGIGTTMYEEKEFQGNLMGQINLENCYLNATGTIKDEEKAFQLFLKLAERENHLGQYNLGYCCENGIGTPKDDEKAFQQLNLGDCYFNGVGTIKDEEKAFQWYLKSAEVGSSNGQYNLGCCYHYGIGTIKDDEKAFQWFMKSVEGGNHSGQNGLGYCYGYGIGTTKDEEKAFQWFLKSEEGGEKLEQSLMEYFYRNEISYVKKNKNKLKHQCINCENLNMQNNNICSDCRWTSGNNDVDKFLQMTQSDENANECEIWRWIDYNKFKNIEYLAEGGFGSIWKAEWIDMPKEVFKICKSNQVALKKLKNSQEISSEFLEELTSNFQCCNKYVSSIFGITQDLMAKEYAIVLRYMKNGNLRDFLNQNKSLPWIERLWLLNSFIRGLKVIHDKGFVHRDLHPGNLMITESYINSKYKFIRLGDLGNETSSEAFGVLPYIGPEIVIKYQCSQASDMYSVGMIMWIISTGKTPFDNCAYDSKLAVDIFNGLRPKINKGTPQCYVELMEKCWHKDPSERPNAEMISNISESWVDGLLYDEKAEDSHMFLNAEQKMQDEDINEDLFSVEITHPEANVVSELLPSDFSDSVTEVQSILNNFSNQSLSLYHTNK</sequence>
<evidence type="ECO:0000313" key="3">
    <source>
        <dbReference type="EMBL" id="RHZ81816.1"/>
    </source>
</evidence>
<evidence type="ECO:0000313" key="4">
    <source>
        <dbReference type="Proteomes" id="UP000266861"/>
    </source>
</evidence>
<feature type="domain" description="Protein kinase" evidence="2">
    <location>
        <begin position="453"/>
        <end position="714"/>
    </location>
</feature>
<dbReference type="SUPFAM" id="SSF56112">
    <property type="entry name" value="Protein kinase-like (PK-like)"/>
    <property type="match status" value="1"/>
</dbReference>
<dbReference type="Pfam" id="PF07714">
    <property type="entry name" value="PK_Tyr_Ser-Thr"/>
    <property type="match status" value="1"/>
</dbReference>
<dbReference type="PRINTS" id="PR00109">
    <property type="entry name" value="TYRKINASE"/>
</dbReference>
<dbReference type="GO" id="GO:0005524">
    <property type="term" value="F:ATP binding"/>
    <property type="evidence" value="ECO:0007669"/>
    <property type="project" value="InterPro"/>
</dbReference>
<dbReference type="STRING" id="1348612.A0A397J713"/>
<protein>
    <recommendedName>
        <fullName evidence="2">Protein kinase domain-containing protein</fullName>
    </recommendedName>
</protein>
<dbReference type="Gene3D" id="1.10.510.10">
    <property type="entry name" value="Transferase(Phosphotransferase) domain 1"/>
    <property type="match status" value="1"/>
</dbReference>
<evidence type="ECO:0000259" key="2">
    <source>
        <dbReference type="PROSITE" id="PS50011"/>
    </source>
</evidence>
<reference evidence="3 4" key="1">
    <citation type="submission" date="2018-08" db="EMBL/GenBank/DDBJ databases">
        <title>Genome and evolution of the arbuscular mycorrhizal fungus Diversispora epigaea (formerly Glomus versiforme) and its bacterial endosymbionts.</title>
        <authorList>
            <person name="Sun X."/>
            <person name="Fei Z."/>
            <person name="Harrison M."/>
        </authorList>
    </citation>
    <scope>NUCLEOTIDE SEQUENCE [LARGE SCALE GENOMIC DNA]</scope>
    <source>
        <strain evidence="3 4">IT104</strain>
    </source>
</reference>
<dbReference type="InterPro" id="IPR001245">
    <property type="entry name" value="Ser-Thr/Tyr_kinase_cat_dom"/>
</dbReference>
<dbReference type="PANTHER" id="PTHR11102">
    <property type="entry name" value="SEL-1-LIKE PROTEIN"/>
    <property type="match status" value="1"/>
</dbReference>
<dbReference type="SUPFAM" id="SSF81901">
    <property type="entry name" value="HCP-like"/>
    <property type="match status" value="2"/>
</dbReference>
<comment type="similarity">
    <text evidence="1">Belongs to the sel-1 family.</text>
</comment>
<name>A0A397J713_9GLOM</name>
<dbReference type="InterPro" id="IPR011009">
    <property type="entry name" value="Kinase-like_dom_sf"/>
</dbReference>
<dbReference type="OrthoDB" id="2425131at2759"/>
<dbReference type="InterPro" id="IPR006597">
    <property type="entry name" value="Sel1-like"/>
</dbReference>
<dbReference type="PROSITE" id="PS50011">
    <property type="entry name" value="PROTEIN_KINASE_DOM"/>
    <property type="match status" value="1"/>
</dbReference>
<dbReference type="Pfam" id="PF08238">
    <property type="entry name" value="Sel1"/>
    <property type="match status" value="10"/>
</dbReference>
<evidence type="ECO:0000256" key="1">
    <source>
        <dbReference type="ARBA" id="ARBA00038101"/>
    </source>
</evidence>
<accession>A0A397J713</accession>
<dbReference type="PANTHER" id="PTHR11102:SF160">
    <property type="entry name" value="ERAD-ASSOCIATED E3 UBIQUITIN-PROTEIN LIGASE COMPONENT HRD3"/>
    <property type="match status" value="1"/>
</dbReference>